<dbReference type="SMART" id="SM00382">
    <property type="entry name" value="AAA"/>
    <property type="match status" value="1"/>
</dbReference>
<gene>
    <name evidence="6" type="ORF">ASB62_01280</name>
</gene>
<comment type="similarity">
    <text evidence="1">Belongs to the ABC transporter superfamily.</text>
</comment>
<dbReference type="GO" id="GO:0016887">
    <property type="term" value="F:ATP hydrolysis activity"/>
    <property type="evidence" value="ECO:0007669"/>
    <property type="project" value="InterPro"/>
</dbReference>
<dbReference type="Pfam" id="PF00005">
    <property type="entry name" value="ABC_tran"/>
    <property type="match status" value="1"/>
</dbReference>
<accession>A0A101JTI6</accession>
<dbReference type="PROSITE" id="PS50893">
    <property type="entry name" value="ABC_TRANSPORTER_2"/>
    <property type="match status" value="1"/>
</dbReference>
<dbReference type="GO" id="GO:0005524">
    <property type="term" value="F:ATP binding"/>
    <property type="evidence" value="ECO:0007669"/>
    <property type="project" value="UniProtKB-KW"/>
</dbReference>
<organism evidence="6 7">
    <name type="scientific">Chlorobium limicola</name>
    <dbReference type="NCBI Taxonomy" id="1092"/>
    <lineage>
        <taxon>Bacteria</taxon>
        <taxon>Pseudomonadati</taxon>
        <taxon>Chlorobiota</taxon>
        <taxon>Chlorobiia</taxon>
        <taxon>Chlorobiales</taxon>
        <taxon>Chlorobiaceae</taxon>
        <taxon>Chlorobium/Pelodictyon group</taxon>
        <taxon>Chlorobium</taxon>
    </lineage>
</organism>
<protein>
    <submittedName>
        <fullName evidence="6">Molybdenum ABC transporter ATP-binding protein</fullName>
    </submittedName>
</protein>
<dbReference type="InterPro" id="IPR027417">
    <property type="entry name" value="P-loop_NTPase"/>
</dbReference>
<sequence length="270" mass="30135">MGSLLDIRNVTVFRGRTRVFDRFSLQIEEGCSTAVLGPNGAGKSTLMKLVSGELHPVFSPDSHIRVFGRERWNVRELRSRLGVVSHDLQHDYLSCARGMNVVLSGFYSSIDTWRNQVFSETEYRKAEEVMESLGIRSLKNREFGSMSTGEQRRFLLARALVTDPGTLLFDEPTSGLDLKASFLYLEQLGALMRCGKTVLLVTHHVHEIPPGIRRVVMLRNGLVFADGTPEETLTSSLLSALYDYPLHALSLSGSFQVFPASGRPEGENAW</sequence>
<evidence type="ECO:0000259" key="5">
    <source>
        <dbReference type="PROSITE" id="PS50893"/>
    </source>
</evidence>
<evidence type="ECO:0000313" key="7">
    <source>
        <dbReference type="Proteomes" id="UP000053937"/>
    </source>
</evidence>
<comment type="caution">
    <text evidence="6">The sequence shown here is derived from an EMBL/GenBank/DDBJ whole genome shotgun (WGS) entry which is preliminary data.</text>
</comment>
<reference evidence="6 7" key="1">
    <citation type="submission" date="2015-10" db="EMBL/GenBank/DDBJ databases">
        <title>Draft Genome Sequence of Chlorobium limicola strain Frasassi Growing under Artificial Lighting in the Frasassi Cave System.</title>
        <authorList>
            <person name="Mansor M."/>
            <person name="Macalady J."/>
        </authorList>
    </citation>
    <scope>NUCLEOTIDE SEQUENCE [LARGE SCALE GENOMIC DNA]</scope>
    <source>
        <strain evidence="6 7">Frasassi</strain>
    </source>
</reference>
<dbReference type="PANTHER" id="PTHR42734">
    <property type="entry name" value="METAL TRANSPORT SYSTEM ATP-BINDING PROTEIN TM_0124-RELATED"/>
    <property type="match status" value="1"/>
</dbReference>
<dbReference type="EMBL" id="LMBR01000014">
    <property type="protein sequence ID" value="KUL32833.1"/>
    <property type="molecule type" value="Genomic_DNA"/>
</dbReference>
<feature type="domain" description="ABC transporter" evidence="5">
    <location>
        <begin position="5"/>
        <end position="245"/>
    </location>
</feature>
<keyword evidence="2" id="KW-0813">Transport</keyword>
<evidence type="ECO:0000256" key="3">
    <source>
        <dbReference type="ARBA" id="ARBA00022741"/>
    </source>
</evidence>
<dbReference type="PANTHER" id="PTHR42734:SF17">
    <property type="entry name" value="METAL TRANSPORT SYSTEM ATP-BINDING PROTEIN TM_0124-RELATED"/>
    <property type="match status" value="1"/>
</dbReference>
<evidence type="ECO:0000256" key="4">
    <source>
        <dbReference type="ARBA" id="ARBA00022840"/>
    </source>
</evidence>
<evidence type="ECO:0000256" key="2">
    <source>
        <dbReference type="ARBA" id="ARBA00022448"/>
    </source>
</evidence>
<dbReference type="Proteomes" id="UP000053937">
    <property type="component" value="Unassembled WGS sequence"/>
</dbReference>
<dbReference type="Gene3D" id="3.40.50.300">
    <property type="entry name" value="P-loop containing nucleotide triphosphate hydrolases"/>
    <property type="match status" value="1"/>
</dbReference>
<dbReference type="SUPFAM" id="SSF52540">
    <property type="entry name" value="P-loop containing nucleoside triphosphate hydrolases"/>
    <property type="match status" value="1"/>
</dbReference>
<keyword evidence="3" id="KW-0547">Nucleotide-binding</keyword>
<dbReference type="AlphaFoldDB" id="A0A101JTI6"/>
<keyword evidence="4 6" id="KW-0067">ATP-binding</keyword>
<dbReference type="OrthoDB" id="9806726at2"/>
<dbReference type="InterPro" id="IPR003439">
    <property type="entry name" value="ABC_transporter-like_ATP-bd"/>
</dbReference>
<keyword evidence="7" id="KW-1185">Reference proteome</keyword>
<name>A0A101JTI6_CHLLI</name>
<evidence type="ECO:0000313" key="6">
    <source>
        <dbReference type="EMBL" id="KUL32833.1"/>
    </source>
</evidence>
<proteinExistence type="inferred from homology"/>
<dbReference type="InterPro" id="IPR050153">
    <property type="entry name" value="Metal_Ion_Import_ABC"/>
</dbReference>
<evidence type="ECO:0000256" key="1">
    <source>
        <dbReference type="ARBA" id="ARBA00005417"/>
    </source>
</evidence>
<dbReference type="InterPro" id="IPR003593">
    <property type="entry name" value="AAA+_ATPase"/>
</dbReference>